<dbReference type="PROSITE" id="PS50075">
    <property type="entry name" value="CARRIER"/>
    <property type="match status" value="1"/>
</dbReference>
<organism evidence="8 9">
    <name type="scientific">Nocardia thailandica</name>
    <dbReference type="NCBI Taxonomy" id="257275"/>
    <lineage>
        <taxon>Bacteria</taxon>
        <taxon>Bacillati</taxon>
        <taxon>Actinomycetota</taxon>
        <taxon>Actinomycetes</taxon>
        <taxon>Mycobacteriales</taxon>
        <taxon>Nocardiaceae</taxon>
        <taxon>Nocardia</taxon>
    </lineage>
</organism>
<keyword evidence="1 5" id="KW-0596">Phosphopantetheine</keyword>
<dbReference type="EC" id="1.2.1.-" evidence="5"/>
<dbReference type="Pfam" id="PF00550">
    <property type="entry name" value="PP-binding"/>
    <property type="match status" value="1"/>
</dbReference>
<feature type="binding site" evidence="5">
    <location>
        <position position="594"/>
    </location>
    <ligand>
        <name>AMP</name>
        <dbReference type="ChEBI" id="CHEBI:456215"/>
    </ligand>
</feature>
<comment type="function">
    <text evidence="5">Catalyzes the ATP- and NADPH-dependent reduction of carboxylic acids to the corresponding aldehydes.</text>
</comment>
<evidence type="ECO:0000256" key="6">
    <source>
        <dbReference type="SAM" id="MobiDB-lite"/>
    </source>
</evidence>
<keyword evidence="9" id="KW-1185">Reference proteome</keyword>
<dbReference type="SMART" id="SM00823">
    <property type="entry name" value="PKS_PP"/>
    <property type="match status" value="1"/>
</dbReference>
<feature type="binding site" evidence="5">
    <location>
        <begin position="395"/>
        <end position="396"/>
    </location>
    <ligand>
        <name>AMP</name>
        <dbReference type="ChEBI" id="CHEBI:456215"/>
    </ligand>
</feature>
<dbReference type="NCBIfam" id="TIGR01746">
    <property type="entry name" value="Thioester-redct"/>
    <property type="match status" value="1"/>
</dbReference>
<feature type="binding site" evidence="5">
    <location>
        <position position="495"/>
    </location>
    <ligand>
        <name>AMP</name>
        <dbReference type="ChEBI" id="CHEBI:456215"/>
    </ligand>
</feature>
<dbReference type="InterPro" id="IPR010080">
    <property type="entry name" value="Thioester_reductase-like_dom"/>
</dbReference>
<dbReference type="InterPro" id="IPR013120">
    <property type="entry name" value="FAR_NAD-bd"/>
</dbReference>
<evidence type="ECO:0000313" key="8">
    <source>
        <dbReference type="EMBL" id="MFF0543220.1"/>
    </source>
</evidence>
<comment type="similarity">
    <text evidence="5">Belongs to the ATP-dependent AMP-binding enzyme family. Carboxylic acid reductase subfamily.</text>
</comment>
<feature type="binding site" evidence="5">
    <location>
        <begin position="486"/>
        <end position="489"/>
    </location>
    <ligand>
        <name>AMP</name>
        <dbReference type="ChEBI" id="CHEBI:456215"/>
    </ligand>
</feature>
<reference evidence="8 9" key="1">
    <citation type="submission" date="2024-10" db="EMBL/GenBank/DDBJ databases">
        <title>The Natural Products Discovery Center: Release of the First 8490 Sequenced Strains for Exploring Actinobacteria Biosynthetic Diversity.</title>
        <authorList>
            <person name="Kalkreuter E."/>
            <person name="Kautsar S.A."/>
            <person name="Yang D."/>
            <person name="Bader C.D."/>
            <person name="Teijaro C.N."/>
            <person name="Fluegel L."/>
            <person name="Davis C.M."/>
            <person name="Simpson J.R."/>
            <person name="Lauterbach L."/>
            <person name="Steele A.D."/>
            <person name="Gui C."/>
            <person name="Meng S."/>
            <person name="Li G."/>
            <person name="Viehrig K."/>
            <person name="Ye F."/>
            <person name="Su P."/>
            <person name="Kiefer A.F."/>
            <person name="Nichols A."/>
            <person name="Cepeda A.J."/>
            <person name="Yan W."/>
            <person name="Fan B."/>
            <person name="Jiang Y."/>
            <person name="Adhikari A."/>
            <person name="Zheng C.-J."/>
            <person name="Schuster L."/>
            <person name="Cowan T.M."/>
            <person name="Smanski M.J."/>
            <person name="Chevrette M.G."/>
            <person name="De Carvalho L.P.S."/>
            <person name="Shen B."/>
        </authorList>
    </citation>
    <scope>NUCLEOTIDE SEQUENCE [LARGE SCALE GENOMIC DNA]</scope>
    <source>
        <strain evidence="8 9">NPDC004045</strain>
    </source>
</reference>
<feature type="binding site" evidence="5">
    <location>
        <begin position="765"/>
        <end position="768"/>
    </location>
    <ligand>
        <name>NADP(+)</name>
        <dbReference type="ChEBI" id="CHEBI:58349"/>
    </ligand>
</feature>
<feature type="binding site" evidence="5">
    <location>
        <position position="951"/>
    </location>
    <ligand>
        <name>NADP(+)</name>
        <dbReference type="ChEBI" id="CHEBI:58349"/>
    </ligand>
</feature>
<evidence type="ECO:0000256" key="5">
    <source>
        <dbReference type="HAMAP-Rule" id="MF_02247"/>
    </source>
</evidence>
<evidence type="ECO:0000313" key="9">
    <source>
        <dbReference type="Proteomes" id="UP001601444"/>
    </source>
</evidence>
<dbReference type="Pfam" id="PF07993">
    <property type="entry name" value="NAD_binding_4"/>
    <property type="match status" value="1"/>
</dbReference>
<dbReference type="InterPro" id="IPR020845">
    <property type="entry name" value="AMP-binding_CS"/>
</dbReference>
<feature type="binding site" evidence="5">
    <location>
        <position position="924"/>
    </location>
    <ligand>
        <name>NADP(+)</name>
        <dbReference type="ChEBI" id="CHEBI:58349"/>
    </ligand>
</feature>
<feature type="modified residue" description="O-(pantetheine 4'-phosphoryl)serine" evidence="5">
    <location>
        <position position="667"/>
    </location>
</feature>
<dbReference type="SUPFAM" id="SSF51735">
    <property type="entry name" value="NAD(P)-binding Rossmann-fold domains"/>
    <property type="match status" value="1"/>
</dbReference>
<keyword evidence="5" id="KW-0521">NADP</keyword>
<feature type="binding site" evidence="5">
    <location>
        <position position="890"/>
    </location>
    <ligand>
        <name>NADP(+)</name>
        <dbReference type="ChEBI" id="CHEBI:58349"/>
    </ligand>
</feature>
<evidence type="ECO:0000256" key="2">
    <source>
        <dbReference type="ARBA" id="ARBA00022553"/>
    </source>
</evidence>
<feature type="domain" description="Carrier" evidence="7">
    <location>
        <begin position="633"/>
        <end position="708"/>
    </location>
</feature>
<sequence length="1176" mass="126297">MARDNDAAARLSQRIEALYAADAQIRAARPLPEVQERLGAPGLSVNQLITTVMTGYADRPAVGTRRRDGRTLLPDHDLLTYAQLWERAGAIAAAWHADGVRPGDFVVVIGFTSAEYLAIDLAVTHLGAVVVPLTGGVSPGRLRAILDETEPAVLAVDHDNLPAALAATGDGGGPRSLLLFDHREDDDTHAAALAAARTAAADTGIVVRTHDEVRARGEQAPPAPLFEPEPGTDPLAMLIYTSGSTGTPKGAMYTHRLVADGWRAGRPLAGITLNYLPMSHIAARLTLISTLTRGGTAYFASAPDMSTLFDDFALVRPTEVFLVPRVCDIVFQRYRREMDSRGTGVDEEALAERVRTELREDLLGGRLMMTICGSAPLAPEMRAFMESVLQLQLHDGYGSTEAGGALLVNGYLLRPPVLDYKLVDVPELGYFATDKPYPRGELLLKTSSMVPGYYKRPDVTAEMFDADGFYRTGDVVAELGPDRLSYVDRRNNVLKLSQGEFVTVSNLEAAYVASPLIRQIYVHGSSERAYLLAVIVPTERAAALPEARLRPALHEELRAIARAAGLESYEIPREFLLEPEPFTIANGLLSGVAKLLRPALKQRYGDRLEQLYADLARGQEDELRALRRDAAVLPVAETVARATRAVLGCAVEDLRPDAHFADLGGDSLAALSYADLLRELLGVDVPVNVVLGPAGDLAGIAAYITRRRAGGARPTPASVHGDGAAEIRAADLTLERFLDHETLTAAADLPAAAPEPRTVLITGANGYLGRFLVLEWLSRPGTRVIALVRGADAAAARDRLLAGFGDHVPAALTGADGPEVLAGDISEPDFGLPEQQWRRLAAEVDLIVHSGALVNHVLPYAQLFGPNVVGMAEVLRLALTTTRKPVAYLSTVAVAAQGESFAEDGDVRVMSPVRTLDASYANGYGNSKWAGEVLLREAADRFGLPVTVFRSDMILAHRTLPGQLNVPDVFTRLLLSVLLTGLAPASFYRTGPDGTRQRAHYDGLPADFVAAAIVALGARTTGYRTYDVVNPHADGIGLDTFVDWLIEAGHPIDRIDDHAAWFERFATALRGLPEQQRRHSLLPVLEVYRHPGRARAGSALPAAGFRDAVRAAGLPGAPDIPHLDPALITKYVTDLRELGLLDPDKPADRAGQSSLLARSPTKRASPGSAEVKRSTS</sequence>
<dbReference type="PROSITE" id="PS00455">
    <property type="entry name" value="AMP_BINDING"/>
    <property type="match status" value="1"/>
</dbReference>
<evidence type="ECO:0000256" key="4">
    <source>
        <dbReference type="ARBA" id="ARBA00022840"/>
    </source>
</evidence>
<comment type="caution">
    <text evidence="5">Lacks conserved residue(s) required for the propagation of feature annotation.</text>
</comment>
<dbReference type="PANTHER" id="PTHR43272:SF33">
    <property type="entry name" value="AMP-BINDING DOMAIN-CONTAINING PROTEIN-RELATED"/>
    <property type="match status" value="1"/>
</dbReference>
<feature type="binding site" evidence="5">
    <location>
        <position position="374"/>
    </location>
    <ligand>
        <name>AMP</name>
        <dbReference type="ChEBI" id="CHEBI:456215"/>
    </ligand>
</feature>
<feature type="binding site" evidence="5">
    <location>
        <position position="789"/>
    </location>
    <ligand>
        <name>NADP(+)</name>
        <dbReference type="ChEBI" id="CHEBI:58349"/>
    </ligand>
</feature>
<name>A0ABW6PLC4_9NOCA</name>
<evidence type="ECO:0000259" key="7">
    <source>
        <dbReference type="PROSITE" id="PS50075"/>
    </source>
</evidence>
<comment type="catalytic activity">
    <reaction evidence="5">
        <text>a carboxylate + ATP + NADPH + H(+) = an aldehyde + AMP + diphosphate + NADP(+)</text>
        <dbReference type="Rhea" id="RHEA:50916"/>
        <dbReference type="ChEBI" id="CHEBI:15378"/>
        <dbReference type="ChEBI" id="CHEBI:17478"/>
        <dbReference type="ChEBI" id="CHEBI:29067"/>
        <dbReference type="ChEBI" id="CHEBI:30616"/>
        <dbReference type="ChEBI" id="CHEBI:33019"/>
        <dbReference type="ChEBI" id="CHEBI:57783"/>
        <dbReference type="ChEBI" id="CHEBI:58349"/>
        <dbReference type="ChEBI" id="CHEBI:456215"/>
    </reaction>
</comment>
<feature type="binding site" evidence="5">
    <location>
        <position position="799"/>
    </location>
    <ligand>
        <name>NADP(+)</name>
        <dbReference type="ChEBI" id="CHEBI:58349"/>
    </ligand>
</feature>
<dbReference type="Proteomes" id="UP001601444">
    <property type="component" value="Unassembled WGS sequence"/>
</dbReference>
<feature type="binding site" evidence="5">
    <location>
        <begin position="850"/>
        <end position="852"/>
    </location>
    <ligand>
        <name>NADP(+)</name>
        <dbReference type="ChEBI" id="CHEBI:58349"/>
    </ligand>
</feature>
<dbReference type="NCBIfam" id="NF041592">
    <property type="entry name" value="carboxyl_red"/>
    <property type="match status" value="1"/>
</dbReference>
<dbReference type="InterPro" id="IPR000873">
    <property type="entry name" value="AMP-dep_synth/lig_dom"/>
</dbReference>
<dbReference type="Pfam" id="PF00501">
    <property type="entry name" value="AMP-binding"/>
    <property type="match status" value="1"/>
</dbReference>
<dbReference type="Gene3D" id="3.40.50.720">
    <property type="entry name" value="NAD(P)-binding Rossmann-like Domain"/>
    <property type="match status" value="1"/>
</dbReference>
<protein>
    <recommendedName>
        <fullName evidence="5">Carboxylic acid reductase</fullName>
        <shortName evidence="5">CAR</shortName>
        <ecNumber evidence="5">1.2.1.-</ecNumber>
    </recommendedName>
    <alternativeName>
        <fullName evidence="5">ATP/NADPH-dependent carboxylic acid reductase</fullName>
    </alternativeName>
</protein>
<accession>A0ABW6PLC4</accession>
<dbReference type="GO" id="GO:0016491">
    <property type="term" value="F:oxidoreductase activity"/>
    <property type="evidence" value="ECO:0007669"/>
    <property type="project" value="UniProtKB-KW"/>
</dbReference>
<dbReference type="HAMAP" id="MF_02247">
    <property type="entry name" value="Carbox_acid_reduct"/>
    <property type="match status" value="1"/>
</dbReference>
<dbReference type="SUPFAM" id="SSF56801">
    <property type="entry name" value="Acetyl-CoA synthetase-like"/>
    <property type="match status" value="1"/>
</dbReference>
<dbReference type="InterPro" id="IPR036291">
    <property type="entry name" value="NAD(P)-bd_dom_sf"/>
</dbReference>
<dbReference type="RefSeq" id="WP_387699900.1">
    <property type="nucleotide sequence ID" value="NZ_JBIAMX010000005.1"/>
</dbReference>
<feature type="region of interest" description="Disordered" evidence="6">
    <location>
        <begin position="1141"/>
        <end position="1176"/>
    </location>
</feature>
<keyword evidence="3 5" id="KW-0547">Nucleotide-binding</keyword>
<dbReference type="InterPro" id="IPR009081">
    <property type="entry name" value="PP-bd_ACP"/>
</dbReference>
<comment type="domain">
    <text evidence="5">The N-terminal domain likely catalyzes substrate activation by formation of an initial acyl-AMP intermediate, the central region contains the phosphopantetheine attachment site, and the C-terminal domain catalyzes the reduction by NADPH of the intermediate thioester formed from the attack of the phosphopantetheine thiol at the carbonyl carbon of acyl-AMP.</text>
</comment>
<keyword evidence="5 8" id="KW-0560">Oxidoreductase</keyword>
<dbReference type="SUPFAM" id="SSF47336">
    <property type="entry name" value="ACP-like"/>
    <property type="match status" value="1"/>
</dbReference>
<dbReference type="InterPro" id="IPR042099">
    <property type="entry name" value="ANL_N_sf"/>
</dbReference>
<dbReference type="InterPro" id="IPR046407">
    <property type="entry name" value="CAR"/>
</dbReference>
<keyword evidence="4 5" id="KW-0067">ATP-binding</keyword>
<dbReference type="PANTHER" id="PTHR43272">
    <property type="entry name" value="LONG-CHAIN-FATTY-ACID--COA LIGASE"/>
    <property type="match status" value="1"/>
</dbReference>
<keyword evidence="2 5" id="KW-0597">Phosphoprotein</keyword>
<dbReference type="Gene3D" id="3.40.50.12780">
    <property type="entry name" value="N-terminal domain of ligase-like"/>
    <property type="match status" value="1"/>
</dbReference>
<evidence type="ECO:0000256" key="1">
    <source>
        <dbReference type="ARBA" id="ARBA00022450"/>
    </source>
</evidence>
<feature type="binding site" evidence="5">
    <location>
        <position position="928"/>
    </location>
    <ligand>
        <name>NADP(+)</name>
        <dbReference type="ChEBI" id="CHEBI:58349"/>
    </ligand>
</feature>
<feature type="binding site" evidence="5">
    <location>
        <position position="280"/>
    </location>
    <ligand>
        <name>AMP</name>
        <dbReference type="ChEBI" id="CHEBI:456215"/>
    </ligand>
</feature>
<feature type="binding site" evidence="5">
    <location>
        <position position="400"/>
    </location>
    <ligand>
        <name>AMP</name>
        <dbReference type="ChEBI" id="CHEBI:456215"/>
    </ligand>
</feature>
<dbReference type="CDD" id="cd17632">
    <property type="entry name" value="AFD_CAR-like"/>
    <property type="match status" value="1"/>
</dbReference>
<evidence type="ECO:0000256" key="3">
    <source>
        <dbReference type="ARBA" id="ARBA00022741"/>
    </source>
</evidence>
<dbReference type="EMBL" id="JBIAMX010000005">
    <property type="protein sequence ID" value="MFF0543220.1"/>
    <property type="molecule type" value="Genomic_DNA"/>
</dbReference>
<feature type="binding site" evidence="5">
    <location>
        <position position="474"/>
    </location>
    <ligand>
        <name>AMP</name>
        <dbReference type="ChEBI" id="CHEBI:456215"/>
    </ligand>
</feature>
<dbReference type="Gene3D" id="1.10.1200.10">
    <property type="entry name" value="ACP-like"/>
    <property type="match status" value="1"/>
</dbReference>
<proteinExistence type="inferred from homology"/>
<dbReference type="InterPro" id="IPR036736">
    <property type="entry name" value="ACP-like_sf"/>
</dbReference>
<dbReference type="InterPro" id="IPR020806">
    <property type="entry name" value="PKS_PP-bd"/>
</dbReference>
<comment type="cofactor">
    <cofactor evidence="5">
        <name>pantetheine 4'-phosphate</name>
        <dbReference type="ChEBI" id="CHEBI:47942"/>
    </cofactor>
    <text evidence="5">Binds 1 phosphopantetheine covalently.</text>
</comment>
<gene>
    <name evidence="5 8" type="primary">car</name>
    <name evidence="8" type="ORF">ACFYTF_10315</name>
</gene>
<comment type="caution">
    <text evidence="8">The sequence shown here is derived from an EMBL/GenBank/DDBJ whole genome shotgun (WGS) entry which is preliminary data.</text>
</comment>